<dbReference type="Proteomes" id="UP001148662">
    <property type="component" value="Unassembled WGS sequence"/>
</dbReference>
<organism evidence="1 2">
    <name type="scientific">Phlebia brevispora</name>
    <dbReference type="NCBI Taxonomy" id="194682"/>
    <lineage>
        <taxon>Eukaryota</taxon>
        <taxon>Fungi</taxon>
        <taxon>Dikarya</taxon>
        <taxon>Basidiomycota</taxon>
        <taxon>Agaricomycotina</taxon>
        <taxon>Agaricomycetes</taxon>
        <taxon>Polyporales</taxon>
        <taxon>Meruliaceae</taxon>
        <taxon>Phlebia</taxon>
    </lineage>
</organism>
<reference evidence="1" key="1">
    <citation type="submission" date="2022-07" db="EMBL/GenBank/DDBJ databases">
        <title>Genome Sequence of Phlebia brevispora.</title>
        <authorList>
            <person name="Buettner E."/>
        </authorList>
    </citation>
    <scope>NUCLEOTIDE SEQUENCE</scope>
    <source>
        <strain evidence="1">MPL23</strain>
    </source>
</reference>
<accession>A0ACC1T1E4</accession>
<evidence type="ECO:0000313" key="1">
    <source>
        <dbReference type="EMBL" id="KAJ3550875.1"/>
    </source>
</evidence>
<proteinExistence type="predicted"/>
<name>A0ACC1T1E4_9APHY</name>
<dbReference type="EMBL" id="JANHOG010000878">
    <property type="protein sequence ID" value="KAJ3550875.1"/>
    <property type="molecule type" value="Genomic_DNA"/>
</dbReference>
<evidence type="ECO:0000313" key="2">
    <source>
        <dbReference type="Proteomes" id="UP001148662"/>
    </source>
</evidence>
<sequence length="501" mass="55274">MTNIHYGSADNGSTVKARVPILLPPTVRLPSTRTLTSTLVTLTEVRDALNYLTELYGEPEIRGVRYIRRTRCALSRNPGVDTGQRNEDGSLSTCWSDTHDSVEQEFEPDEDLSPLSPELEREAELEKLRADKFERAYVVQWLTVLVSHPSQPAAEEADAVEWESLVQQAASLLADCAGAASAGKRCRTFIFPGTGLSRNSSCSPRHRTPEAGGPDAVREDVPVHEVRVQIVDLPLDNQDYSSVGAQTWGGACLLADMIVASRHEADFGLPLRPGRDQQDRIRILELGAGTGLVSLAAGKLLEARGVHAEIVGTDFYAHVLENLRHNVEANFPRQPDGAKENSPVDFSVQFLDWAAFPSSPLRSGPANETEGAQGESLFIRPFDVIYGADIIYELEHARWIKACVERLLRRPSSDIADSSCVASDPAITPRFHLVIPLRSTHMAEARTVEDVFPFASEIDEREAHVRGDVLAITGKEDIVCGDLWEEGTKEVEYVHYMISWV</sequence>
<keyword evidence="2" id="KW-1185">Reference proteome</keyword>
<gene>
    <name evidence="1" type="ORF">NM688_g4978</name>
</gene>
<comment type="caution">
    <text evidence="1">The sequence shown here is derived from an EMBL/GenBank/DDBJ whole genome shotgun (WGS) entry which is preliminary data.</text>
</comment>
<protein>
    <submittedName>
        <fullName evidence="1">Uncharacterized protein</fullName>
    </submittedName>
</protein>